<dbReference type="Proteomes" id="UP000001883">
    <property type="component" value="Chromosome"/>
</dbReference>
<protein>
    <submittedName>
        <fullName evidence="2">Predicted acetyltransferase</fullName>
    </submittedName>
</protein>
<keyword evidence="3" id="KW-1185">Reference proteome</keyword>
<organism evidence="2 3">
    <name type="scientific">Rothia mucilaginosa (strain DY-18)</name>
    <name type="common">Stomatococcus mucilaginosus</name>
    <dbReference type="NCBI Taxonomy" id="680646"/>
    <lineage>
        <taxon>Bacteria</taxon>
        <taxon>Bacillati</taxon>
        <taxon>Actinomycetota</taxon>
        <taxon>Actinomycetes</taxon>
        <taxon>Micrococcales</taxon>
        <taxon>Micrococcaceae</taxon>
        <taxon>Rothia</taxon>
    </lineage>
</organism>
<dbReference type="Pfam" id="PF00583">
    <property type="entry name" value="Acetyltransf_1"/>
    <property type="match status" value="1"/>
</dbReference>
<dbReference type="STRING" id="680646.RMDY18_14870"/>
<dbReference type="HOGENOM" id="CLU_582505_0_0_11"/>
<evidence type="ECO:0000313" key="2">
    <source>
        <dbReference type="EMBL" id="BAI65319.1"/>
    </source>
</evidence>
<dbReference type="GO" id="GO:0016747">
    <property type="term" value="F:acyltransferase activity, transferring groups other than amino-acyl groups"/>
    <property type="evidence" value="ECO:0007669"/>
    <property type="project" value="InterPro"/>
</dbReference>
<dbReference type="AlphaFoldDB" id="D2NNV1"/>
<evidence type="ECO:0000313" key="3">
    <source>
        <dbReference type="Proteomes" id="UP000001883"/>
    </source>
</evidence>
<reference evidence="3" key="1">
    <citation type="submission" date="2009-07" db="EMBL/GenBank/DDBJ databases">
        <title>Complete genome sequence of Rothia mucilaginosa DJ.</title>
        <authorList>
            <person name="Yamane K."/>
            <person name="Nambu T."/>
            <person name="Mashimo C."/>
            <person name="Sugimori C."/>
            <person name="Yamanaka T."/>
            <person name="Leung K."/>
            <person name="Fukushima H."/>
        </authorList>
    </citation>
    <scope>NUCLEOTIDE SEQUENCE [LARGE SCALE GENOMIC DNA]</scope>
    <source>
        <strain evidence="3">DY-18</strain>
    </source>
</reference>
<dbReference type="InterPro" id="IPR016181">
    <property type="entry name" value="Acyl_CoA_acyltransferase"/>
</dbReference>
<accession>D2NNV1</accession>
<dbReference type="EMBL" id="AP011540">
    <property type="protein sequence ID" value="BAI65319.1"/>
    <property type="molecule type" value="Genomic_DNA"/>
</dbReference>
<name>D2NNV1_ROTMD</name>
<dbReference type="eggNOG" id="COG3393">
    <property type="taxonomic scope" value="Bacteria"/>
</dbReference>
<evidence type="ECO:0000259" key="1">
    <source>
        <dbReference type="PROSITE" id="PS51186"/>
    </source>
</evidence>
<reference evidence="2 3" key="2">
    <citation type="journal article" date="2010" name="J Osaka Dent Univ">
        <title>Isolation and identification of Rothia mucilaginosa from persistent apical periodontitis lesions.</title>
        <authorList>
            <person name="Yamane K."/>
            <person name="Yoshida M."/>
            <person name="Fujihira T."/>
            <person name="Baba T."/>
            <person name="Tsuji N."/>
            <person name="Hayashi H."/>
            <person name="Sugimori C."/>
            <person name="Yamanaka T."/>
            <person name="Mashimo C."/>
            <person name="Nambu T."/>
            <person name="Kawai H."/>
            <person name="Fukushima H."/>
        </authorList>
    </citation>
    <scope>NUCLEOTIDE SEQUENCE [LARGE SCALE GENOMIC DNA]</scope>
    <source>
        <strain evidence="2 3">DY-18</strain>
    </source>
</reference>
<dbReference type="SUPFAM" id="SSF55729">
    <property type="entry name" value="Acyl-CoA N-acyltransferases (Nat)"/>
    <property type="match status" value="1"/>
</dbReference>
<proteinExistence type="predicted"/>
<gene>
    <name evidence="2" type="ordered locus">RMDY18_14870</name>
</gene>
<reference evidence="2 3" key="3">
    <citation type="journal article" date="2010" name="Sequencing">
        <title>Complete Genome Sequence of Rothia mucilaginosa DY-18: A Clinical Isolate with Dense Meshwork-Like Structures from a Persistent Apical Periodontitis Lesion.</title>
        <authorList>
            <person name="Yamane K."/>
            <person name="Nambu T."/>
            <person name="Yamanaka T."/>
            <person name="Mashimo C."/>
            <person name="Sugimori C."/>
            <person name="Leung K.-P."/>
            <person name="Fukushima H."/>
        </authorList>
    </citation>
    <scope>NUCLEOTIDE SEQUENCE [LARGE SCALE GENOMIC DNA]</scope>
    <source>
        <strain evidence="2 3">DY-18</strain>
    </source>
</reference>
<dbReference type="KEGG" id="rmu:RMDY18_14870"/>
<dbReference type="InterPro" id="IPR000182">
    <property type="entry name" value="GNAT_dom"/>
</dbReference>
<dbReference type="Gene3D" id="3.40.630.30">
    <property type="match status" value="1"/>
</dbReference>
<sequence>MVVAGLVLAAAGCGRRIRSLFRGCVSPWFHLFFCRSFSITHQVMFTLFSRRRKAHRARRVAVSSVAVSSMDSSPMPDRVKEHVFALDARWCDELEEVLFSDPVPNLYSIEHYLACPLPVRSPRIPLHYYQGFVGCERDGQLCCVLLLGSNVVPVRLCGAAVEHAAVEHAEHDADSHGADSHVAEAADAPALDATALAHRDALAQLLLQVGSRLDSMFGESAFVMPLWTRMQELCEQTRGDKSPLLQMLQPSLGDGCDHRARVLSERPNQPLLYLPPEKDLARFYAVELPELPAHLPAPLKPVPIKPEPLKPGESPAGAVQLSGEAAGYARLATFADLGELLPAAAAMFTEEVGFDPIARYGEGYAARLRTLIAGQRSAIVTDVNGRVIFKADAGIVNLDAAQVQGVWLHPDYRGYGLAKPFFAAAAQILQRYYPHLSLYVNDYNARALAMYRGTGWEQIGQFSTIIFER</sequence>
<keyword evidence="2" id="KW-0808">Transferase</keyword>
<feature type="domain" description="N-acetyltransferase" evidence="1">
    <location>
        <begin position="332"/>
        <end position="469"/>
    </location>
</feature>
<dbReference type="PROSITE" id="PS51186">
    <property type="entry name" value="GNAT"/>
    <property type="match status" value="1"/>
</dbReference>